<comment type="caution">
    <text evidence="1">The sequence shown here is derived from an EMBL/GenBank/DDBJ whole genome shotgun (WGS) entry which is preliminary data.</text>
</comment>
<dbReference type="Proteomes" id="UP001627154">
    <property type="component" value="Unassembled WGS sequence"/>
</dbReference>
<dbReference type="EMBL" id="JBJJXI010000103">
    <property type="protein sequence ID" value="KAL3392573.1"/>
    <property type="molecule type" value="Genomic_DNA"/>
</dbReference>
<gene>
    <name evidence="1" type="ORF">TKK_012888</name>
</gene>
<accession>A0ABD2WHM7</accession>
<name>A0ABD2WHM7_9HYME</name>
<organism evidence="1 2">
    <name type="scientific">Trichogramma kaykai</name>
    <dbReference type="NCBI Taxonomy" id="54128"/>
    <lineage>
        <taxon>Eukaryota</taxon>
        <taxon>Metazoa</taxon>
        <taxon>Ecdysozoa</taxon>
        <taxon>Arthropoda</taxon>
        <taxon>Hexapoda</taxon>
        <taxon>Insecta</taxon>
        <taxon>Pterygota</taxon>
        <taxon>Neoptera</taxon>
        <taxon>Endopterygota</taxon>
        <taxon>Hymenoptera</taxon>
        <taxon>Apocrita</taxon>
        <taxon>Proctotrupomorpha</taxon>
        <taxon>Chalcidoidea</taxon>
        <taxon>Trichogrammatidae</taxon>
        <taxon>Trichogramma</taxon>
    </lineage>
</organism>
<sequence length="127" mass="13937">MPAAQAGYIPELRDVKAASSAFMNYAAETMKLCRTGAPRGGAVCFTKEKLRLRSMKIKTKCKNNFLITSLKLLALVSNVLRSVNTREKESLQSILTHFLAITICPAESKTVLSTSSLRTRAARSSKK</sequence>
<dbReference type="AlphaFoldDB" id="A0ABD2WHM7"/>
<evidence type="ECO:0000313" key="2">
    <source>
        <dbReference type="Proteomes" id="UP001627154"/>
    </source>
</evidence>
<proteinExistence type="predicted"/>
<protein>
    <submittedName>
        <fullName evidence="1">Uncharacterized protein</fullName>
    </submittedName>
</protein>
<evidence type="ECO:0000313" key="1">
    <source>
        <dbReference type="EMBL" id="KAL3392573.1"/>
    </source>
</evidence>
<reference evidence="1 2" key="1">
    <citation type="journal article" date="2024" name="bioRxiv">
        <title>A reference genome for Trichogramma kaykai: A tiny desert-dwelling parasitoid wasp with competing sex-ratio distorters.</title>
        <authorList>
            <person name="Culotta J."/>
            <person name="Lindsey A.R."/>
        </authorList>
    </citation>
    <scope>NUCLEOTIDE SEQUENCE [LARGE SCALE GENOMIC DNA]</scope>
    <source>
        <strain evidence="1 2">KSX58</strain>
    </source>
</reference>
<keyword evidence="2" id="KW-1185">Reference proteome</keyword>